<dbReference type="InterPro" id="IPR006262">
    <property type="entry name" value="Cyt_deam_tetra"/>
</dbReference>
<dbReference type="NCBIfam" id="TIGR01354">
    <property type="entry name" value="cyt_deam_tetra"/>
    <property type="match status" value="1"/>
</dbReference>
<accession>A0A3B3S647</accession>
<comment type="cofactor">
    <cofactor evidence="1 11 12">
        <name>Zn(2+)</name>
        <dbReference type="ChEBI" id="CHEBI:29105"/>
    </cofactor>
</comment>
<evidence type="ECO:0000256" key="11">
    <source>
        <dbReference type="PIRSR" id="PIRSR606262-3"/>
    </source>
</evidence>
<dbReference type="NCBIfam" id="NF004064">
    <property type="entry name" value="PRK05578.1"/>
    <property type="match status" value="1"/>
</dbReference>
<dbReference type="Gene3D" id="3.40.140.10">
    <property type="entry name" value="Cytidine Deaminase, domain 2"/>
    <property type="match status" value="1"/>
</dbReference>
<dbReference type="GO" id="GO:0042802">
    <property type="term" value="F:identical protein binding"/>
    <property type="evidence" value="ECO:0007669"/>
    <property type="project" value="UniProtKB-ARBA"/>
</dbReference>
<feature type="binding site" evidence="11">
    <location>
        <position position="100"/>
    </location>
    <ligand>
        <name>Zn(2+)</name>
        <dbReference type="ChEBI" id="CHEBI:29105"/>
        <note>catalytic</note>
    </ligand>
</feature>
<dbReference type="InterPro" id="IPR016193">
    <property type="entry name" value="Cytidine_deaminase-like"/>
</dbReference>
<dbReference type="PROSITE" id="PS51747">
    <property type="entry name" value="CYT_DCMP_DEAMINASES_2"/>
    <property type="match status" value="1"/>
</dbReference>
<dbReference type="CDD" id="cd01283">
    <property type="entry name" value="cytidine_deaminase"/>
    <property type="match status" value="1"/>
</dbReference>
<dbReference type="AlphaFoldDB" id="A0A3B3S647"/>
<name>A0A3B3S647_9TELE</name>
<evidence type="ECO:0000256" key="7">
    <source>
        <dbReference type="ARBA" id="ARBA00022833"/>
    </source>
</evidence>
<evidence type="ECO:0000259" key="13">
    <source>
        <dbReference type="PROSITE" id="PS51747"/>
    </source>
</evidence>
<dbReference type="Pfam" id="PF00383">
    <property type="entry name" value="dCMP_cyt_deam_1"/>
    <property type="match status" value="1"/>
</dbReference>
<dbReference type="InterPro" id="IPR050202">
    <property type="entry name" value="Cyt/Deoxycyt_deaminase"/>
</dbReference>
<comment type="catalytic activity">
    <reaction evidence="12">
        <text>2'-deoxycytidine + H2O + H(+) = 2'-deoxyuridine + NH4(+)</text>
        <dbReference type="Rhea" id="RHEA:13433"/>
        <dbReference type="ChEBI" id="CHEBI:15377"/>
        <dbReference type="ChEBI" id="CHEBI:15378"/>
        <dbReference type="ChEBI" id="CHEBI:15698"/>
        <dbReference type="ChEBI" id="CHEBI:16450"/>
        <dbReference type="ChEBI" id="CHEBI:28938"/>
        <dbReference type="EC" id="3.5.4.5"/>
    </reaction>
</comment>
<evidence type="ECO:0000256" key="10">
    <source>
        <dbReference type="PIRSR" id="PIRSR606262-1"/>
    </source>
</evidence>
<dbReference type="PROSITE" id="PS00903">
    <property type="entry name" value="CYT_DCMP_DEAMINASES_1"/>
    <property type="match status" value="1"/>
</dbReference>
<sequence length="145" mass="15892">MADMQDGVTQRSGCDWIDELIRKSREAKQFAYCPYSKFPVGAALLTLDGKVFTGCNMENACSTLGICAERNAISTAISNGHRKFKAIAIASDSAEFISPCGGCRQVMREFGADWDVYLTKPDGSYRKMSVKETLPVSFGPDDLKN</sequence>
<feature type="binding site" evidence="11">
    <location>
        <position position="103"/>
    </location>
    <ligand>
        <name>Zn(2+)</name>
        <dbReference type="ChEBI" id="CHEBI:29105"/>
        <note>catalytic</note>
    </ligand>
</feature>
<keyword evidence="15" id="KW-1185">Reference proteome</keyword>
<feature type="domain" description="CMP/dCMP-type deaminase" evidence="13">
    <location>
        <begin position="15"/>
        <end position="141"/>
    </location>
</feature>
<dbReference type="GO" id="GO:0072527">
    <property type="term" value="P:pyrimidine-containing compound metabolic process"/>
    <property type="evidence" value="ECO:0007669"/>
    <property type="project" value="UniProtKB-ARBA"/>
</dbReference>
<evidence type="ECO:0000313" key="14">
    <source>
        <dbReference type="Ensembl" id="ENSPKIP00000025635.1"/>
    </source>
</evidence>
<reference evidence="14" key="1">
    <citation type="submission" date="2025-08" db="UniProtKB">
        <authorList>
            <consortium name="Ensembl"/>
        </authorList>
    </citation>
    <scope>IDENTIFICATION</scope>
</reference>
<dbReference type="Proteomes" id="UP000261540">
    <property type="component" value="Unplaced"/>
</dbReference>
<dbReference type="FunFam" id="3.40.140.10:FF:000008">
    <property type="entry name" value="Cytidine deaminase"/>
    <property type="match status" value="1"/>
</dbReference>
<protein>
    <recommendedName>
        <fullName evidence="4 12">Cytidine deaminase</fullName>
        <ecNumber evidence="4 12">3.5.4.5</ecNumber>
    </recommendedName>
    <alternativeName>
        <fullName evidence="8 12">Cytidine aminohydrolase</fullName>
    </alternativeName>
</protein>
<reference evidence="14" key="2">
    <citation type="submission" date="2025-09" db="UniProtKB">
        <authorList>
            <consortium name="Ensembl"/>
        </authorList>
    </citation>
    <scope>IDENTIFICATION</scope>
</reference>
<dbReference type="STRING" id="1676925.ENSPKIP00000025635"/>
<evidence type="ECO:0000256" key="9">
    <source>
        <dbReference type="ARBA" id="ARBA00049558"/>
    </source>
</evidence>
<dbReference type="GeneTree" id="ENSGT00390000000911"/>
<dbReference type="GO" id="GO:0005829">
    <property type="term" value="C:cytosol"/>
    <property type="evidence" value="ECO:0007669"/>
    <property type="project" value="TreeGrafter"/>
</dbReference>
<evidence type="ECO:0000256" key="6">
    <source>
        <dbReference type="ARBA" id="ARBA00022801"/>
    </source>
</evidence>
<dbReference type="SUPFAM" id="SSF53927">
    <property type="entry name" value="Cytidine deaminase-like"/>
    <property type="match status" value="1"/>
</dbReference>
<keyword evidence="6 12" id="KW-0378">Hydrolase</keyword>
<dbReference type="InterPro" id="IPR016192">
    <property type="entry name" value="APOBEC/CMP_deaminase_Zn-bd"/>
</dbReference>
<dbReference type="GO" id="GO:0055086">
    <property type="term" value="P:nucleobase-containing small molecule metabolic process"/>
    <property type="evidence" value="ECO:0007669"/>
    <property type="project" value="UniProtKB-ARBA"/>
</dbReference>
<dbReference type="OrthoDB" id="414540at2759"/>
<proteinExistence type="inferred from homology"/>
<evidence type="ECO:0000256" key="4">
    <source>
        <dbReference type="ARBA" id="ARBA00012783"/>
    </source>
</evidence>
<feature type="active site" description="Proton donor" evidence="10">
    <location>
        <position position="69"/>
    </location>
</feature>
<comment type="similarity">
    <text evidence="3 12">Belongs to the cytidine and deoxycytidylate deaminase family.</text>
</comment>
<dbReference type="GO" id="GO:0004126">
    <property type="term" value="F:cytidine deaminase activity"/>
    <property type="evidence" value="ECO:0007669"/>
    <property type="project" value="UniProtKB-UniRule"/>
</dbReference>
<evidence type="ECO:0000256" key="8">
    <source>
        <dbReference type="ARBA" id="ARBA00032005"/>
    </source>
</evidence>
<dbReference type="InterPro" id="IPR002125">
    <property type="entry name" value="CMP_dCMP_dom"/>
</dbReference>
<dbReference type="Ensembl" id="ENSPKIT00000006372.1">
    <property type="protein sequence ID" value="ENSPKIP00000025635.1"/>
    <property type="gene ID" value="ENSPKIG00000008437.1"/>
</dbReference>
<comment type="function">
    <text evidence="2 12">This enzyme scavenges exogenous and endogenous cytidine and 2'-deoxycytidine for UMP synthesis.</text>
</comment>
<evidence type="ECO:0000256" key="5">
    <source>
        <dbReference type="ARBA" id="ARBA00022723"/>
    </source>
</evidence>
<organism evidence="14 15">
    <name type="scientific">Paramormyrops kingsleyae</name>
    <dbReference type="NCBI Taxonomy" id="1676925"/>
    <lineage>
        <taxon>Eukaryota</taxon>
        <taxon>Metazoa</taxon>
        <taxon>Chordata</taxon>
        <taxon>Craniata</taxon>
        <taxon>Vertebrata</taxon>
        <taxon>Euteleostomi</taxon>
        <taxon>Actinopterygii</taxon>
        <taxon>Neopterygii</taxon>
        <taxon>Teleostei</taxon>
        <taxon>Osteoglossocephala</taxon>
        <taxon>Osteoglossomorpha</taxon>
        <taxon>Osteoglossiformes</taxon>
        <taxon>Mormyridae</taxon>
        <taxon>Paramormyrops</taxon>
    </lineage>
</organism>
<evidence type="ECO:0000256" key="1">
    <source>
        <dbReference type="ARBA" id="ARBA00001947"/>
    </source>
</evidence>
<evidence type="ECO:0000256" key="3">
    <source>
        <dbReference type="ARBA" id="ARBA00006576"/>
    </source>
</evidence>
<keyword evidence="5 11" id="KW-0479">Metal-binding</keyword>
<dbReference type="PANTHER" id="PTHR11644">
    <property type="entry name" value="CYTIDINE DEAMINASE"/>
    <property type="match status" value="1"/>
</dbReference>
<evidence type="ECO:0000256" key="2">
    <source>
        <dbReference type="ARBA" id="ARBA00003949"/>
    </source>
</evidence>
<keyword evidence="7 11" id="KW-0862">Zinc</keyword>
<evidence type="ECO:0000313" key="15">
    <source>
        <dbReference type="Proteomes" id="UP000261540"/>
    </source>
</evidence>
<evidence type="ECO:0000256" key="12">
    <source>
        <dbReference type="RuleBase" id="RU364006"/>
    </source>
</evidence>
<feature type="binding site" evidence="11">
    <location>
        <position position="67"/>
    </location>
    <ligand>
        <name>Zn(2+)</name>
        <dbReference type="ChEBI" id="CHEBI:29105"/>
        <note>catalytic</note>
    </ligand>
</feature>
<comment type="catalytic activity">
    <reaction evidence="9 12">
        <text>cytidine + H2O + H(+) = uridine + NH4(+)</text>
        <dbReference type="Rhea" id="RHEA:16069"/>
        <dbReference type="ChEBI" id="CHEBI:15377"/>
        <dbReference type="ChEBI" id="CHEBI:15378"/>
        <dbReference type="ChEBI" id="CHEBI:16704"/>
        <dbReference type="ChEBI" id="CHEBI:17562"/>
        <dbReference type="ChEBI" id="CHEBI:28938"/>
        <dbReference type="EC" id="3.5.4.5"/>
    </reaction>
</comment>
<dbReference type="PANTHER" id="PTHR11644:SF24">
    <property type="entry name" value="CYTIDINE DEAMINASE"/>
    <property type="match status" value="1"/>
</dbReference>
<dbReference type="GO" id="GO:0008270">
    <property type="term" value="F:zinc ion binding"/>
    <property type="evidence" value="ECO:0007669"/>
    <property type="project" value="UniProtKB-UniRule"/>
</dbReference>
<dbReference type="EC" id="3.5.4.5" evidence="4 12"/>